<dbReference type="SUPFAM" id="SSF52540">
    <property type="entry name" value="P-loop containing nucleoside triphosphate hydrolases"/>
    <property type="match status" value="1"/>
</dbReference>
<keyword evidence="1" id="KW-0547">Nucleotide-binding</keyword>
<accession>A0A3L6SZF0</accession>
<gene>
    <name evidence="5" type="ORF">C2845_PM05G31140</name>
</gene>
<comment type="caution">
    <text evidence="5">The sequence shown here is derived from an EMBL/GenBank/DDBJ whole genome shotgun (WGS) entry which is preliminary data.</text>
</comment>
<name>A0A3L6SZF0_PANMI</name>
<dbReference type="STRING" id="4540.A0A3L6SZF0"/>
<dbReference type="GO" id="GO:0008233">
    <property type="term" value="F:peptidase activity"/>
    <property type="evidence" value="ECO:0007669"/>
    <property type="project" value="UniProtKB-KW"/>
</dbReference>
<dbReference type="Gene3D" id="1.10.8.60">
    <property type="match status" value="1"/>
</dbReference>
<proteinExistence type="predicted"/>
<keyword evidence="2" id="KW-0067">ATP-binding</keyword>
<dbReference type="GO" id="GO:0016887">
    <property type="term" value="F:ATP hydrolysis activity"/>
    <property type="evidence" value="ECO:0007669"/>
    <property type="project" value="InterPro"/>
</dbReference>
<dbReference type="Gene3D" id="3.40.50.300">
    <property type="entry name" value="P-loop containing nucleotide triphosphate hydrolases"/>
    <property type="match status" value="1"/>
</dbReference>
<evidence type="ECO:0000256" key="1">
    <source>
        <dbReference type="ARBA" id="ARBA00022741"/>
    </source>
</evidence>
<dbReference type="InterPro" id="IPR019489">
    <property type="entry name" value="Clp_ATPase_C"/>
</dbReference>
<dbReference type="PANTHER" id="PTHR48102:SF8">
    <property type="entry name" value="OS05G0533900 PROTEIN"/>
    <property type="match status" value="1"/>
</dbReference>
<dbReference type="Pfam" id="PF10431">
    <property type="entry name" value="ClpB_D2-small"/>
    <property type="match status" value="1"/>
</dbReference>
<dbReference type="PANTHER" id="PTHR48102">
    <property type="entry name" value="ATP-DEPENDENT CLP PROTEASE ATP-BINDING SUBUNIT CLPX-LIKE, MITOCHONDRIAL-RELATED"/>
    <property type="match status" value="1"/>
</dbReference>
<feature type="domain" description="AAA+ ATPase" evidence="3">
    <location>
        <begin position="104"/>
        <end position="202"/>
    </location>
</feature>
<dbReference type="OrthoDB" id="1721884at2759"/>
<dbReference type="GO" id="GO:0005759">
    <property type="term" value="C:mitochondrial matrix"/>
    <property type="evidence" value="ECO:0007669"/>
    <property type="project" value="TreeGrafter"/>
</dbReference>
<sequence length="426" mass="47272">MFSAIRRLLASRAGALAAAKSTPSSSYAYSAAAPPSRPRFPTPKEIRRGLDEYVVGQDKAKKVLSVAVHNHYKRIYNESSNKCSVKSFVRGGVGTSGDDEIELEKSNILLIGPTGSGKTLLAKTLARYVNVPFVIADATAITQAADFNAEAAERGIVYIDEVDKLTKKAECREDLRDVSGEGVQQALLKIFEGTVINVPRKRSRDNIPHGYVEVENDDLIAYGLIPEFIGRLPITVGLTNLSEEQLVQVLRDPENAIGKQYKKLFKMNNVKLHFTENALHLIAKKAAAKETGARGLRSIMEGILTEAMFEVEYYLNTAMQIPDAGEGKERIIAVLVDEEAVGPLHHRGCGAKIFRDDGALELYVYQNNIKLPGLIQSNPSRRRVFRICLLVSLSAIKLWIYQMFPCFSSIYEWIVFMLCKANIFTQ</sequence>
<dbReference type="InterPro" id="IPR050052">
    <property type="entry name" value="ATP-dep_Clp_protease_ClpX"/>
</dbReference>
<dbReference type="FunFam" id="1.10.8.60:FF:000002">
    <property type="entry name" value="ATP-dependent Clp protease ATP-binding subunit ClpX"/>
    <property type="match status" value="1"/>
</dbReference>
<evidence type="ECO:0000259" key="3">
    <source>
        <dbReference type="SMART" id="SM00382"/>
    </source>
</evidence>
<reference evidence="6" key="1">
    <citation type="journal article" date="2019" name="Nat. Commun.">
        <title>The genome of broomcorn millet.</title>
        <authorList>
            <person name="Zou C."/>
            <person name="Miki D."/>
            <person name="Li D."/>
            <person name="Tang Q."/>
            <person name="Xiao L."/>
            <person name="Rajput S."/>
            <person name="Deng P."/>
            <person name="Jia W."/>
            <person name="Huang R."/>
            <person name="Zhang M."/>
            <person name="Sun Y."/>
            <person name="Hu J."/>
            <person name="Fu X."/>
            <person name="Schnable P.S."/>
            <person name="Li F."/>
            <person name="Zhang H."/>
            <person name="Feng B."/>
            <person name="Zhu X."/>
            <person name="Liu R."/>
            <person name="Schnable J.C."/>
            <person name="Zhu J.-K."/>
            <person name="Zhang H."/>
        </authorList>
    </citation>
    <scope>NUCLEOTIDE SEQUENCE [LARGE SCALE GENOMIC DNA]</scope>
</reference>
<evidence type="ECO:0000313" key="5">
    <source>
        <dbReference type="EMBL" id="RLN29860.1"/>
    </source>
</evidence>
<dbReference type="Proteomes" id="UP000275267">
    <property type="component" value="Unassembled WGS sequence"/>
</dbReference>
<dbReference type="EMBL" id="PQIB02000003">
    <property type="protein sequence ID" value="RLN29860.1"/>
    <property type="molecule type" value="Genomic_DNA"/>
</dbReference>
<keyword evidence="6" id="KW-1185">Reference proteome</keyword>
<evidence type="ECO:0000313" key="6">
    <source>
        <dbReference type="Proteomes" id="UP000275267"/>
    </source>
</evidence>
<dbReference type="GO" id="GO:0005524">
    <property type="term" value="F:ATP binding"/>
    <property type="evidence" value="ECO:0007669"/>
    <property type="project" value="UniProtKB-KW"/>
</dbReference>
<dbReference type="GO" id="GO:0051603">
    <property type="term" value="P:proteolysis involved in protein catabolic process"/>
    <property type="evidence" value="ECO:0007669"/>
    <property type="project" value="TreeGrafter"/>
</dbReference>
<evidence type="ECO:0000256" key="2">
    <source>
        <dbReference type="ARBA" id="ARBA00022840"/>
    </source>
</evidence>
<dbReference type="AlphaFoldDB" id="A0A3L6SZF0"/>
<dbReference type="InterPro" id="IPR003959">
    <property type="entry name" value="ATPase_AAA_core"/>
</dbReference>
<dbReference type="SMART" id="SM00382">
    <property type="entry name" value="AAA"/>
    <property type="match status" value="1"/>
</dbReference>
<evidence type="ECO:0000259" key="4">
    <source>
        <dbReference type="SMART" id="SM01086"/>
    </source>
</evidence>
<dbReference type="InterPro" id="IPR003593">
    <property type="entry name" value="AAA+_ATPase"/>
</dbReference>
<feature type="domain" description="Clp ATPase C-terminal" evidence="4">
    <location>
        <begin position="241"/>
        <end position="331"/>
    </location>
</feature>
<dbReference type="SMART" id="SM01086">
    <property type="entry name" value="ClpB_D2-small"/>
    <property type="match status" value="1"/>
</dbReference>
<dbReference type="InterPro" id="IPR027417">
    <property type="entry name" value="P-loop_NTPase"/>
</dbReference>
<protein>
    <submittedName>
        <fullName evidence="5">CLP protease regulatory subunit CLPX1, mitochondrial-like</fullName>
    </submittedName>
</protein>
<organism evidence="5 6">
    <name type="scientific">Panicum miliaceum</name>
    <name type="common">Proso millet</name>
    <name type="synonym">Broomcorn millet</name>
    <dbReference type="NCBI Taxonomy" id="4540"/>
    <lineage>
        <taxon>Eukaryota</taxon>
        <taxon>Viridiplantae</taxon>
        <taxon>Streptophyta</taxon>
        <taxon>Embryophyta</taxon>
        <taxon>Tracheophyta</taxon>
        <taxon>Spermatophyta</taxon>
        <taxon>Magnoliopsida</taxon>
        <taxon>Liliopsida</taxon>
        <taxon>Poales</taxon>
        <taxon>Poaceae</taxon>
        <taxon>PACMAD clade</taxon>
        <taxon>Panicoideae</taxon>
        <taxon>Panicodae</taxon>
        <taxon>Paniceae</taxon>
        <taxon>Panicinae</taxon>
        <taxon>Panicum</taxon>
        <taxon>Panicum sect. Panicum</taxon>
    </lineage>
</organism>
<dbReference type="Pfam" id="PF07724">
    <property type="entry name" value="AAA_2"/>
    <property type="match status" value="1"/>
</dbReference>